<keyword evidence="2" id="KW-1003">Cell membrane</keyword>
<protein>
    <submittedName>
        <fullName evidence="9">C4-dicarboxylate TRAP transporter large permease protein DctM</fullName>
    </submittedName>
</protein>
<feature type="transmembrane region" description="Helical" evidence="7">
    <location>
        <begin position="37"/>
        <end position="62"/>
    </location>
</feature>
<comment type="caution">
    <text evidence="9">The sequence shown here is derived from an EMBL/GenBank/DDBJ whole genome shotgun (WGS) entry which is preliminary data.</text>
</comment>
<dbReference type="PANTHER" id="PTHR33362:SF3">
    <property type="entry name" value="SIALIC ACID TRAP TRANSPORTER PERMEASE PROTEIN SIAT"/>
    <property type="match status" value="1"/>
</dbReference>
<dbReference type="InterPro" id="IPR004681">
    <property type="entry name" value="TRAP_DctM"/>
</dbReference>
<keyword evidence="5 7" id="KW-1133">Transmembrane helix</keyword>
<evidence type="ECO:0000256" key="5">
    <source>
        <dbReference type="ARBA" id="ARBA00022989"/>
    </source>
</evidence>
<proteinExistence type="predicted"/>
<dbReference type="InterPro" id="IPR010656">
    <property type="entry name" value="DctM"/>
</dbReference>
<evidence type="ECO:0000256" key="4">
    <source>
        <dbReference type="ARBA" id="ARBA00022692"/>
    </source>
</evidence>
<sequence length="106" mass="11396">MLLVVGCFMETNAALIILTPIFLPLVSNLGVNPIHFGIIMIVNLAIGMSTPPLGVNLFVACGINKISIERISKAAFPFLLANIIALFIITYIEPISMAIPRLFGQA</sequence>
<dbReference type="GO" id="GO:0005886">
    <property type="term" value="C:plasma membrane"/>
    <property type="evidence" value="ECO:0007669"/>
    <property type="project" value="UniProtKB-SubCell"/>
</dbReference>
<dbReference type="EMBL" id="VSSQ01063965">
    <property type="protein sequence ID" value="MPN16950.1"/>
    <property type="molecule type" value="Genomic_DNA"/>
</dbReference>
<feature type="domain" description="TRAP C4-dicarboxylate transport system permease DctM subunit" evidence="8">
    <location>
        <begin position="1"/>
        <end position="93"/>
    </location>
</feature>
<dbReference type="AlphaFoldDB" id="A0A645FSS6"/>
<keyword evidence="4 7" id="KW-0812">Transmembrane</keyword>
<accession>A0A645FSS6</accession>
<evidence type="ECO:0000256" key="6">
    <source>
        <dbReference type="ARBA" id="ARBA00023136"/>
    </source>
</evidence>
<keyword evidence="3" id="KW-0997">Cell inner membrane</keyword>
<gene>
    <name evidence="9" type="primary">dctM_79</name>
    <name evidence="9" type="ORF">SDC9_164299</name>
</gene>
<dbReference type="PANTHER" id="PTHR33362">
    <property type="entry name" value="SIALIC ACID TRAP TRANSPORTER PERMEASE PROTEIN SIAT-RELATED"/>
    <property type="match status" value="1"/>
</dbReference>
<organism evidence="9">
    <name type="scientific">bioreactor metagenome</name>
    <dbReference type="NCBI Taxonomy" id="1076179"/>
    <lineage>
        <taxon>unclassified sequences</taxon>
        <taxon>metagenomes</taxon>
        <taxon>ecological metagenomes</taxon>
    </lineage>
</organism>
<evidence type="ECO:0000259" key="8">
    <source>
        <dbReference type="Pfam" id="PF06808"/>
    </source>
</evidence>
<evidence type="ECO:0000256" key="1">
    <source>
        <dbReference type="ARBA" id="ARBA00004429"/>
    </source>
</evidence>
<comment type="subcellular location">
    <subcellularLocation>
        <location evidence="1">Cell inner membrane</location>
        <topology evidence="1">Multi-pass membrane protein</topology>
    </subcellularLocation>
</comment>
<feature type="transmembrane region" description="Helical" evidence="7">
    <location>
        <begin position="74"/>
        <end position="92"/>
    </location>
</feature>
<dbReference type="Pfam" id="PF06808">
    <property type="entry name" value="DctM"/>
    <property type="match status" value="1"/>
</dbReference>
<name>A0A645FSS6_9ZZZZ</name>
<evidence type="ECO:0000256" key="7">
    <source>
        <dbReference type="SAM" id="Phobius"/>
    </source>
</evidence>
<keyword evidence="6 7" id="KW-0472">Membrane</keyword>
<dbReference type="GO" id="GO:0022857">
    <property type="term" value="F:transmembrane transporter activity"/>
    <property type="evidence" value="ECO:0007669"/>
    <property type="project" value="TreeGrafter"/>
</dbReference>
<evidence type="ECO:0000256" key="2">
    <source>
        <dbReference type="ARBA" id="ARBA00022475"/>
    </source>
</evidence>
<evidence type="ECO:0000256" key="3">
    <source>
        <dbReference type="ARBA" id="ARBA00022519"/>
    </source>
</evidence>
<evidence type="ECO:0000313" key="9">
    <source>
        <dbReference type="EMBL" id="MPN16950.1"/>
    </source>
</evidence>
<reference evidence="9" key="1">
    <citation type="submission" date="2019-08" db="EMBL/GenBank/DDBJ databases">
        <authorList>
            <person name="Kucharzyk K."/>
            <person name="Murdoch R.W."/>
            <person name="Higgins S."/>
            <person name="Loffler F."/>
        </authorList>
    </citation>
    <scope>NUCLEOTIDE SEQUENCE</scope>
</reference>